<keyword evidence="4" id="KW-1185">Reference proteome</keyword>
<evidence type="ECO:0000313" key="4">
    <source>
        <dbReference type="Proteomes" id="UP000652761"/>
    </source>
</evidence>
<gene>
    <name evidence="1" type="ORF">Taro_005229</name>
    <name evidence="2" type="ORF">Taro_033141</name>
    <name evidence="3" type="ORF">Taro_056588</name>
</gene>
<evidence type="ECO:0000313" key="2">
    <source>
        <dbReference type="EMBL" id="MQM00404.1"/>
    </source>
</evidence>
<dbReference type="EMBL" id="NMUH01002509">
    <property type="protein sequence ID" value="MQM00404.1"/>
    <property type="molecule type" value="Genomic_DNA"/>
</dbReference>
<evidence type="ECO:0000313" key="3">
    <source>
        <dbReference type="EMBL" id="MQM23522.1"/>
    </source>
</evidence>
<organism evidence="2 4">
    <name type="scientific">Colocasia esculenta</name>
    <name type="common">Wild taro</name>
    <name type="synonym">Arum esculentum</name>
    <dbReference type="NCBI Taxonomy" id="4460"/>
    <lineage>
        <taxon>Eukaryota</taxon>
        <taxon>Viridiplantae</taxon>
        <taxon>Streptophyta</taxon>
        <taxon>Embryophyta</taxon>
        <taxon>Tracheophyta</taxon>
        <taxon>Spermatophyta</taxon>
        <taxon>Magnoliopsida</taxon>
        <taxon>Liliopsida</taxon>
        <taxon>Araceae</taxon>
        <taxon>Aroideae</taxon>
        <taxon>Colocasieae</taxon>
        <taxon>Colocasia</taxon>
    </lineage>
</organism>
<evidence type="ECO:0000313" key="1">
    <source>
        <dbReference type="EMBL" id="MQL72915.1"/>
    </source>
</evidence>
<proteinExistence type="predicted"/>
<sequence length="8" mass="832">MGARTSPI</sequence>
<dbReference type="Proteomes" id="UP000652761">
    <property type="component" value="Unassembled WGS sequence"/>
</dbReference>
<name>A0A843W856_COLES</name>
<protein>
    <submittedName>
        <fullName evidence="2">Uncharacterized protein</fullName>
    </submittedName>
</protein>
<reference evidence="2" key="1">
    <citation type="submission" date="2017-07" db="EMBL/GenBank/DDBJ databases">
        <title>Taro Niue Genome Assembly and Annotation.</title>
        <authorList>
            <person name="Atibalentja N."/>
            <person name="Keating K."/>
            <person name="Fields C.J."/>
        </authorList>
    </citation>
    <scope>NUCLEOTIDE SEQUENCE</scope>
    <source>
        <strain evidence="2">Niue_2</strain>
        <tissue evidence="2">Leaf</tissue>
    </source>
</reference>
<dbReference type="EMBL" id="NMUH01016700">
    <property type="protein sequence ID" value="MQM23522.1"/>
    <property type="molecule type" value="Genomic_DNA"/>
</dbReference>
<dbReference type="EMBL" id="NMUH01000146">
    <property type="protein sequence ID" value="MQL72915.1"/>
    <property type="molecule type" value="Genomic_DNA"/>
</dbReference>
<accession>A0A843W856</accession>
<comment type="caution">
    <text evidence="2">The sequence shown here is derived from an EMBL/GenBank/DDBJ whole genome shotgun (WGS) entry which is preliminary data.</text>
</comment>